<organism evidence="13 14">
    <name type="scientific">Hydrogenispora ethanolica</name>
    <dbReference type="NCBI Taxonomy" id="1082276"/>
    <lineage>
        <taxon>Bacteria</taxon>
        <taxon>Bacillati</taxon>
        <taxon>Bacillota</taxon>
        <taxon>Hydrogenispora</taxon>
    </lineage>
</organism>
<evidence type="ECO:0000256" key="5">
    <source>
        <dbReference type="ARBA" id="ARBA00023134"/>
    </source>
</evidence>
<keyword evidence="3 8" id="KW-0132">Cell division</keyword>
<dbReference type="OrthoDB" id="9813375at2"/>
<comment type="subunit">
    <text evidence="8">Homodimer. Polymerizes to form a dynamic ring structure in a strictly GTP-dependent manner. Interacts directly with several other division proteins.</text>
</comment>
<dbReference type="SUPFAM" id="SSF52490">
    <property type="entry name" value="Tubulin nucleotide-binding domain-like"/>
    <property type="match status" value="1"/>
</dbReference>
<feature type="binding site" evidence="8">
    <location>
        <position position="139"/>
    </location>
    <ligand>
        <name>GTP</name>
        <dbReference type="ChEBI" id="CHEBI:37565"/>
    </ligand>
</feature>
<gene>
    <name evidence="8" type="primary">ftsZ</name>
    <name evidence="13" type="ORF">EDC14_1015117</name>
</gene>
<evidence type="ECO:0000256" key="3">
    <source>
        <dbReference type="ARBA" id="ARBA00022618"/>
    </source>
</evidence>
<dbReference type="SUPFAM" id="SSF55307">
    <property type="entry name" value="Tubulin C-terminal domain-like"/>
    <property type="match status" value="1"/>
</dbReference>
<dbReference type="InterPro" id="IPR045061">
    <property type="entry name" value="FtsZ/CetZ"/>
</dbReference>
<evidence type="ECO:0000256" key="1">
    <source>
        <dbReference type="ARBA" id="ARBA00009690"/>
    </source>
</evidence>
<dbReference type="SMART" id="SM00864">
    <property type="entry name" value="Tubulin"/>
    <property type="match status" value="1"/>
</dbReference>
<evidence type="ECO:0000256" key="10">
    <source>
        <dbReference type="RuleBase" id="RU000631"/>
    </source>
</evidence>
<dbReference type="AlphaFoldDB" id="A0A4R1RK73"/>
<feature type="domain" description="Tubulin/FtsZ GTPase" evidence="11">
    <location>
        <begin position="13"/>
        <end position="205"/>
    </location>
</feature>
<dbReference type="InterPro" id="IPR003008">
    <property type="entry name" value="Tubulin_FtsZ_GTPase"/>
</dbReference>
<keyword evidence="7 8" id="KW-0131">Cell cycle</keyword>
<keyword evidence="6 8" id="KW-0717">Septation</keyword>
<evidence type="ECO:0000256" key="6">
    <source>
        <dbReference type="ARBA" id="ARBA00023210"/>
    </source>
</evidence>
<dbReference type="GO" id="GO:0043093">
    <property type="term" value="P:FtsZ-dependent cytokinesis"/>
    <property type="evidence" value="ECO:0007669"/>
    <property type="project" value="UniProtKB-UniRule"/>
</dbReference>
<dbReference type="Gene3D" id="3.40.50.1440">
    <property type="entry name" value="Tubulin/FtsZ, GTPase domain"/>
    <property type="match status" value="1"/>
</dbReference>
<dbReference type="PRINTS" id="PR00423">
    <property type="entry name" value="CELLDVISFTSZ"/>
</dbReference>
<keyword evidence="4 8" id="KW-0547">Nucleotide-binding</keyword>
<dbReference type="GO" id="GO:0003924">
    <property type="term" value="F:GTPase activity"/>
    <property type="evidence" value="ECO:0007669"/>
    <property type="project" value="UniProtKB-UniRule"/>
</dbReference>
<evidence type="ECO:0000256" key="2">
    <source>
        <dbReference type="ARBA" id="ARBA00022490"/>
    </source>
</evidence>
<dbReference type="InterPro" id="IPR020805">
    <property type="entry name" value="Cell_div_FtsZ_CS"/>
</dbReference>
<feature type="domain" description="Tubulin/FtsZ 2-layer sandwich" evidence="12">
    <location>
        <begin position="207"/>
        <end position="324"/>
    </location>
</feature>
<dbReference type="GO" id="GO:0005525">
    <property type="term" value="F:GTP binding"/>
    <property type="evidence" value="ECO:0007669"/>
    <property type="project" value="UniProtKB-UniRule"/>
</dbReference>
<dbReference type="PANTHER" id="PTHR30314:SF3">
    <property type="entry name" value="MITOCHONDRIAL DIVISION PROTEIN FSZA"/>
    <property type="match status" value="1"/>
</dbReference>
<dbReference type="PANTHER" id="PTHR30314">
    <property type="entry name" value="CELL DIVISION PROTEIN FTSZ-RELATED"/>
    <property type="match status" value="1"/>
</dbReference>
<dbReference type="InterPro" id="IPR024757">
    <property type="entry name" value="FtsZ_C"/>
</dbReference>
<feature type="binding site" evidence="8">
    <location>
        <begin position="108"/>
        <end position="110"/>
    </location>
    <ligand>
        <name>GTP</name>
        <dbReference type="ChEBI" id="CHEBI:37565"/>
    </ligand>
</feature>
<keyword evidence="2 8" id="KW-0963">Cytoplasm</keyword>
<feature type="binding site" evidence="8">
    <location>
        <position position="143"/>
    </location>
    <ligand>
        <name>GTP</name>
        <dbReference type="ChEBI" id="CHEBI:37565"/>
    </ligand>
</feature>
<dbReference type="PROSITE" id="PS01134">
    <property type="entry name" value="FTSZ_1"/>
    <property type="match status" value="1"/>
</dbReference>
<reference evidence="13 14" key="1">
    <citation type="submission" date="2019-03" db="EMBL/GenBank/DDBJ databases">
        <title>Genomic Encyclopedia of Type Strains, Phase IV (KMG-IV): sequencing the most valuable type-strain genomes for metagenomic binning, comparative biology and taxonomic classification.</title>
        <authorList>
            <person name="Goeker M."/>
        </authorList>
    </citation>
    <scope>NUCLEOTIDE SEQUENCE [LARGE SCALE GENOMIC DNA]</scope>
    <source>
        <strain evidence="13 14">LX-B</strain>
    </source>
</reference>
<dbReference type="GO" id="GO:0000917">
    <property type="term" value="P:division septum assembly"/>
    <property type="evidence" value="ECO:0007669"/>
    <property type="project" value="UniProtKB-KW"/>
</dbReference>
<evidence type="ECO:0000256" key="7">
    <source>
        <dbReference type="ARBA" id="ARBA00023306"/>
    </source>
</evidence>
<dbReference type="InterPro" id="IPR037103">
    <property type="entry name" value="Tubulin/FtsZ-like_C"/>
</dbReference>
<accession>A0A4R1RK73</accession>
<comment type="caution">
    <text evidence="13">The sequence shown here is derived from an EMBL/GenBank/DDBJ whole genome shotgun (WGS) entry which is preliminary data.</text>
</comment>
<dbReference type="CDD" id="cd02201">
    <property type="entry name" value="FtsZ_type1"/>
    <property type="match status" value="1"/>
</dbReference>
<dbReference type="InterPro" id="IPR036525">
    <property type="entry name" value="Tubulin/FtsZ_GTPase_sf"/>
</dbReference>
<dbReference type="GO" id="GO:0005737">
    <property type="term" value="C:cytoplasm"/>
    <property type="evidence" value="ECO:0007669"/>
    <property type="project" value="UniProtKB-SubCell"/>
</dbReference>
<feature type="binding site" evidence="8">
    <location>
        <position position="187"/>
    </location>
    <ligand>
        <name>GTP</name>
        <dbReference type="ChEBI" id="CHEBI:37565"/>
    </ligand>
</feature>
<feature type="binding site" evidence="8">
    <location>
        <begin position="21"/>
        <end position="25"/>
    </location>
    <ligand>
        <name>GTP</name>
        <dbReference type="ChEBI" id="CHEBI:37565"/>
    </ligand>
</feature>
<proteinExistence type="inferred from homology"/>
<evidence type="ECO:0000259" key="11">
    <source>
        <dbReference type="SMART" id="SM00864"/>
    </source>
</evidence>
<protein>
    <recommendedName>
        <fullName evidence="8 9">Cell division protein FtsZ</fullName>
    </recommendedName>
</protein>
<dbReference type="InterPro" id="IPR008280">
    <property type="entry name" value="Tub_FtsZ_C"/>
</dbReference>
<evidence type="ECO:0000256" key="9">
    <source>
        <dbReference type="NCBIfam" id="TIGR00065"/>
    </source>
</evidence>
<keyword evidence="14" id="KW-1185">Reference proteome</keyword>
<dbReference type="Pfam" id="PF00091">
    <property type="entry name" value="Tubulin"/>
    <property type="match status" value="1"/>
</dbReference>
<sequence>MLEFEVAQQQFASIKVIGVGGGGTNAVNRMIEAKIQGVEFIAINTDGQALNRSNADIRLRVGDSLTKGLGAGANPEIGEKSALESKDEIMGILQGADMVFITAGMGGGTGTGAAPVIARLAKEMNILTVGVVTKPFSFEGRVRMSQAEKGLNALKESVDTLITIPNERLLQIVDKKTSIVDAFHKADDILRQAVQGISDLITITGLINVDFADVKTIMSDAGSALMGIGLAKGDDRAVEAAKAAIQSPLLETSIEGCRGILLNITGSSNLSLLEVKEAADIVTEEADPEANIIFGAVIDESLGEDIRVTVIATGFDQRRTKRIGDVFELRSIINDEPDIPVFMRKK</sequence>
<dbReference type="Pfam" id="PF12327">
    <property type="entry name" value="FtsZ_C"/>
    <property type="match status" value="1"/>
</dbReference>
<dbReference type="HAMAP" id="MF_00909">
    <property type="entry name" value="FtsZ"/>
    <property type="match status" value="1"/>
</dbReference>
<comment type="similarity">
    <text evidence="1 8 10">Belongs to the FtsZ family.</text>
</comment>
<comment type="function">
    <text evidence="8 10">Essential cell division protein that forms a contractile ring structure (Z ring) at the future cell division site. The regulation of the ring assembly controls the timing and the location of cell division. One of the functions of the FtsZ ring is to recruit other cell division proteins to the septum to produce a new cell wall between the dividing cells. Binds GTP and shows GTPase activity.</text>
</comment>
<comment type="subcellular location">
    <subcellularLocation>
        <location evidence="8">Cytoplasm</location>
    </subcellularLocation>
    <text evidence="8">Assembles at midcell at the inner surface of the cytoplasmic membrane.</text>
</comment>
<evidence type="ECO:0000313" key="13">
    <source>
        <dbReference type="EMBL" id="TCL66574.1"/>
    </source>
</evidence>
<dbReference type="GO" id="GO:0051258">
    <property type="term" value="P:protein polymerization"/>
    <property type="evidence" value="ECO:0007669"/>
    <property type="project" value="UniProtKB-UniRule"/>
</dbReference>
<evidence type="ECO:0000313" key="14">
    <source>
        <dbReference type="Proteomes" id="UP000295008"/>
    </source>
</evidence>
<name>A0A4R1RK73_HYDET</name>
<dbReference type="Proteomes" id="UP000295008">
    <property type="component" value="Unassembled WGS sequence"/>
</dbReference>
<dbReference type="InterPro" id="IPR018316">
    <property type="entry name" value="Tubulin/FtsZ_2-layer-sand-dom"/>
</dbReference>
<evidence type="ECO:0000256" key="4">
    <source>
        <dbReference type="ARBA" id="ARBA00022741"/>
    </source>
</evidence>
<dbReference type="NCBIfam" id="TIGR00065">
    <property type="entry name" value="ftsZ"/>
    <property type="match status" value="1"/>
</dbReference>
<dbReference type="RefSeq" id="WP_132014810.1">
    <property type="nucleotide sequence ID" value="NZ_SLUN01000015.1"/>
</dbReference>
<dbReference type="PROSITE" id="PS01135">
    <property type="entry name" value="FTSZ_2"/>
    <property type="match status" value="1"/>
</dbReference>
<dbReference type="Gene3D" id="3.30.1330.20">
    <property type="entry name" value="Tubulin/FtsZ, C-terminal domain"/>
    <property type="match status" value="1"/>
</dbReference>
<keyword evidence="5 8" id="KW-0342">GTP-binding</keyword>
<evidence type="ECO:0000259" key="12">
    <source>
        <dbReference type="SMART" id="SM00865"/>
    </source>
</evidence>
<dbReference type="EMBL" id="SLUN01000015">
    <property type="protein sequence ID" value="TCL66574.1"/>
    <property type="molecule type" value="Genomic_DNA"/>
</dbReference>
<evidence type="ECO:0000256" key="8">
    <source>
        <dbReference type="HAMAP-Rule" id="MF_00909"/>
    </source>
</evidence>
<dbReference type="InterPro" id="IPR000158">
    <property type="entry name" value="Cell_div_FtsZ"/>
</dbReference>
<dbReference type="GO" id="GO:0032153">
    <property type="term" value="C:cell division site"/>
    <property type="evidence" value="ECO:0007669"/>
    <property type="project" value="UniProtKB-UniRule"/>
</dbReference>
<dbReference type="SMART" id="SM00865">
    <property type="entry name" value="Tubulin_C"/>
    <property type="match status" value="1"/>
</dbReference>
<dbReference type="FunFam" id="3.40.50.1440:FF:000023">
    <property type="entry name" value="Cell division protein FtsZ"/>
    <property type="match status" value="1"/>
</dbReference>